<comment type="caution">
    <text evidence="1">The sequence shown here is derived from an EMBL/GenBank/DDBJ whole genome shotgun (WGS) entry which is preliminary data.</text>
</comment>
<protein>
    <submittedName>
        <fullName evidence="1">Uncharacterized protein</fullName>
    </submittedName>
</protein>
<proteinExistence type="predicted"/>
<dbReference type="PANTHER" id="PTHR36220:SF1">
    <property type="entry name" value="GAMMA TUBULIN COMPLEX COMPONENT C-TERMINAL DOMAIN-CONTAINING PROTEIN"/>
    <property type="match status" value="1"/>
</dbReference>
<dbReference type="EMBL" id="LMTZ01000127">
    <property type="protein sequence ID" value="KST64145.1"/>
    <property type="molecule type" value="Genomic_DNA"/>
</dbReference>
<evidence type="ECO:0000313" key="1">
    <source>
        <dbReference type="EMBL" id="KST63571.1"/>
    </source>
</evidence>
<dbReference type="AlphaFoldDB" id="A0A0V7ZGA2"/>
<reference evidence="1 3" key="1">
    <citation type="journal article" date="2015" name="Genome Announc.">
        <title>Draft Genome of the Euendolithic (true boring) Cyanobacterium Mastigocoleus testarum strain BC008.</title>
        <authorList>
            <person name="Guida B.S."/>
            <person name="Garcia-Pichel F."/>
        </authorList>
    </citation>
    <scope>NUCLEOTIDE SEQUENCE [LARGE SCALE GENOMIC DNA]</scope>
    <source>
        <strain evidence="1 3">BC008</strain>
    </source>
</reference>
<dbReference type="PANTHER" id="PTHR36220">
    <property type="entry name" value="UNNAMED PRODUCT"/>
    <property type="match status" value="1"/>
</dbReference>
<dbReference type="SUPFAM" id="SSF75011">
    <property type="entry name" value="3-carboxy-cis,cis-mucoante lactonizing enzyme"/>
    <property type="match status" value="1"/>
</dbReference>
<organism evidence="1 3">
    <name type="scientific">Mastigocoleus testarum BC008</name>
    <dbReference type="NCBI Taxonomy" id="371196"/>
    <lineage>
        <taxon>Bacteria</taxon>
        <taxon>Bacillati</taxon>
        <taxon>Cyanobacteriota</taxon>
        <taxon>Cyanophyceae</taxon>
        <taxon>Nostocales</taxon>
        <taxon>Hapalosiphonaceae</taxon>
        <taxon>Mastigocoleus</taxon>
    </lineage>
</organism>
<evidence type="ECO:0000313" key="2">
    <source>
        <dbReference type="EMBL" id="KST64145.1"/>
    </source>
</evidence>
<evidence type="ECO:0000313" key="3">
    <source>
        <dbReference type="Proteomes" id="UP000053372"/>
    </source>
</evidence>
<accession>A0A0V7ZGA2</accession>
<keyword evidence="3" id="KW-1185">Reference proteome</keyword>
<sequence length="373" mass="40407">MKSNYFILLIIFGVLFAVKSTSTSVQTCLLSEPGDSKSFGYALAISDRYLAVGDPEANRVLVYSHNRNQKWLRTREILPPKGSAAEVVGSGFGYDISLDKSTLVVGAYTEKHKPNNQEIFQYTNQLGVSFSGGVYKVLLDKKAEVKRIDALSGGEISGFSVSADGGRIAFSIKEEEEPGGWIGKVNLLTEGNVKQIFSPTNSAEQNFGVDIDLKNNLLLVGSTFDDTGAAWLFDLETSENKPQRLAVPNAHMGSTVAISDQFAVVGAVGGLTYATPPKTLIKGIKDGSRTVIDGVGKLSLDKNTLARMRPPSSDGEQQALLELFNLDDIATPRLVKERRDIDRALLQNSLLTTVQKTSSGVKLCIEQHITSKD</sequence>
<gene>
    <name evidence="1" type="ORF">BC008_13995</name>
    <name evidence="2" type="ORF">BC008_15995</name>
</gene>
<dbReference type="Proteomes" id="UP000053372">
    <property type="component" value="Unassembled WGS sequence"/>
</dbReference>
<name>A0A0V7ZGA2_9CYAN</name>
<dbReference type="EMBL" id="LMTZ01000136">
    <property type="protein sequence ID" value="KST63571.1"/>
    <property type="molecule type" value="Genomic_DNA"/>
</dbReference>